<evidence type="ECO:0000256" key="1">
    <source>
        <dbReference type="ARBA" id="ARBA00023015"/>
    </source>
</evidence>
<name>A0ABX1AV62_9ACTN</name>
<evidence type="ECO:0000256" key="2">
    <source>
        <dbReference type="ARBA" id="ARBA00023125"/>
    </source>
</evidence>
<dbReference type="PANTHER" id="PTHR43130">
    <property type="entry name" value="ARAC-FAMILY TRANSCRIPTIONAL REGULATOR"/>
    <property type="match status" value="1"/>
</dbReference>
<dbReference type="PROSITE" id="PS01124">
    <property type="entry name" value="HTH_ARAC_FAMILY_2"/>
    <property type="match status" value="1"/>
</dbReference>
<proteinExistence type="predicted"/>
<dbReference type="Pfam" id="PF01965">
    <property type="entry name" value="DJ-1_PfpI"/>
    <property type="match status" value="1"/>
</dbReference>
<organism evidence="5 6">
    <name type="scientific">Nonomuraea composti</name>
    <dbReference type="NCBI Taxonomy" id="2720023"/>
    <lineage>
        <taxon>Bacteria</taxon>
        <taxon>Bacillati</taxon>
        <taxon>Actinomycetota</taxon>
        <taxon>Actinomycetes</taxon>
        <taxon>Streptosporangiales</taxon>
        <taxon>Streptosporangiaceae</taxon>
        <taxon>Nonomuraea</taxon>
    </lineage>
</organism>
<dbReference type="EMBL" id="JAATEP010000002">
    <property type="protein sequence ID" value="NJP88547.1"/>
    <property type="molecule type" value="Genomic_DNA"/>
</dbReference>
<keyword evidence="2" id="KW-0238">DNA-binding</keyword>
<dbReference type="Pfam" id="PF12833">
    <property type="entry name" value="HTH_18"/>
    <property type="match status" value="1"/>
</dbReference>
<dbReference type="InterPro" id="IPR018060">
    <property type="entry name" value="HTH_AraC"/>
</dbReference>
<evidence type="ECO:0000313" key="5">
    <source>
        <dbReference type="EMBL" id="NJP88547.1"/>
    </source>
</evidence>
<evidence type="ECO:0000313" key="6">
    <source>
        <dbReference type="Proteomes" id="UP000696294"/>
    </source>
</evidence>
<dbReference type="SMART" id="SM00342">
    <property type="entry name" value="HTH_ARAC"/>
    <property type="match status" value="1"/>
</dbReference>
<accession>A0ABX1AV62</accession>
<dbReference type="InterPro" id="IPR002818">
    <property type="entry name" value="DJ-1/PfpI"/>
</dbReference>
<evidence type="ECO:0000259" key="4">
    <source>
        <dbReference type="PROSITE" id="PS01124"/>
    </source>
</evidence>
<evidence type="ECO:0000256" key="3">
    <source>
        <dbReference type="ARBA" id="ARBA00023163"/>
    </source>
</evidence>
<dbReference type="Proteomes" id="UP000696294">
    <property type="component" value="Unassembled WGS sequence"/>
</dbReference>
<dbReference type="InterPro" id="IPR018062">
    <property type="entry name" value="HTH_AraC-typ_CS"/>
</dbReference>
<dbReference type="PROSITE" id="PS00041">
    <property type="entry name" value="HTH_ARAC_FAMILY_1"/>
    <property type="match status" value="1"/>
</dbReference>
<feature type="domain" description="HTH araC/xylS-type" evidence="4">
    <location>
        <begin position="218"/>
        <end position="316"/>
    </location>
</feature>
<dbReference type="Gene3D" id="1.10.10.60">
    <property type="entry name" value="Homeodomain-like"/>
    <property type="match status" value="1"/>
</dbReference>
<dbReference type="InterPro" id="IPR009057">
    <property type="entry name" value="Homeodomain-like_sf"/>
</dbReference>
<protein>
    <submittedName>
        <fullName evidence="5">Helix-turn-helix domain-containing protein</fullName>
    </submittedName>
</protein>
<dbReference type="CDD" id="cd03137">
    <property type="entry name" value="GATase1_AraC_1"/>
    <property type="match status" value="1"/>
</dbReference>
<sequence>MRSPGVVALAVIDGMPIFELSIVCETFGLERLDLANPWYELRPAAAGPVRTRHGFALTPPYGLDALVSADTVVVPALPADYVDGDARLDPELLDALRAAHERGARMLSLCTGAFALAAAGLLDGRTATTHWMRTDLLRARHPRVHVDPSVLYVDDGDILTSAGRSAGLDLCLHVIRKDLGWEVANQVARRLVVQAHRPGGQAQYIDAPMPRTDGDGLAPLLQWAAGRLHRPLTVAELARQAGLSPRTLARRFHEATGTTPLRWLHAQRLARARQLLESTDLPVDRVGEECGLGSAGNLRHHFIRAVGVTPTEYRRAFHETRLSC</sequence>
<gene>
    <name evidence="5" type="ORF">HCN51_03590</name>
</gene>
<keyword evidence="1" id="KW-0805">Transcription regulation</keyword>
<comment type="caution">
    <text evidence="5">The sequence shown here is derived from an EMBL/GenBank/DDBJ whole genome shotgun (WGS) entry which is preliminary data.</text>
</comment>
<dbReference type="RefSeq" id="WP_168006725.1">
    <property type="nucleotide sequence ID" value="NZ_JAATEP010000002.1"/>
</dbReference>
<dbReference type="InterPro" id="IPR052158">
    <property type="entry name" value="INH-QAR"/>
</dbReference>
<reference evidence="5 6" key="1">
    <citation type="submission" date="2020-03" db="EMBL/GenBank/DDBJ databases">
        <title>WGS of actinomycetes isolated from Thailand.</title>
        <authorList>
            <person name="Thawai C."/>
        </authorList>
    </citation>
    <scope>NUCLEOTIDE SEQUENCE [LARGE SCALE GENOMIC DNA]</scope>
    <source>
        <strain evidence="5 6">FMUSA5-5</strain>
    </source>
</reference>
<dbReference type="InterPro" id="IPR029062">
    <property type="entry name" value="Class_I_gatase-like"/>
</dbReference>
<dbReference type="PANTHER" id="PTHR43130:SF3">
    <property type="entry name" value="HTH-TYPE TRANSCRIPTIONAL REGULATOR RV1931C"/>
    <property type="match status" value="1"/>
</dbReference>
<keyword evidence="6" id="KW-1185">Reference proteome</keyword>
<dbReference type="SUPFAM" id="SSF46689">
    <property type="entry name" value="Homeodomain-like"/>
    <property type="match status" value="2"/>
</dbReference>
<dbReference type="SUPFAM" id="SSF52317">
    <property type="entry name" value="Class I glutamine amidotransferase-like"/>
    <property type="match status" value="1"/>
</dbReference>
<keyword evidence="3" id="KW-0804">Transcription</keyword>
<dbReference type="Gene3D" id="3.40.50.880">
    <property type="match status" value="1"/>
</dbReference>